<keyword evidence="4" id="KW-1185">Reference proteome</keyword>
<evidence type="ECO:0000256" key="1">
    <source>
        <dbReference type="SAM" id="Coils"/>
    </source>
</evidence>
<dbReference type="EMBL" id="BMXG01000023">
    <property type="protein sequence ID" value="GHC10516.1"/>
    <property type="molecule type" value="Genomic_DNA"/>
</dbReference>
<name>A0A8J3DEF0_9BACT</name>
<feature type="region of interest" description="Disordered" evidence="2">
    <location>
        <begin position="174"/>
        <end position="201"/>
    </location>
</feature>
<comment type="caution">
    <text evidence="3">The sequence shown here is derived from an EMBL/GenBank/DDBJ whole genome shotgun (WGS) entry which is preliminary data.</text>
</comment>
<gene>
    <name evidence="3" type="ORF">GCM10007047_29860</name>
</gene>
<organism evidence="3 4">
    <name type="scientific">Cerasicoccus arenae</name>
    <dbReference type="NCBI Taxonomy" id="424488"/>
    <lineage>
        <taxon>Bacteria</taxon>
        <taxon>Pseudomonadati</taxon>
        <taxon>Verrucomicrobiota</taxon>
        <taxon>Opitutia</taxon>
        <taxon>Puniceicoccales</taxon>
        <taxon>Cerasicoccaceae</taxon>
        <taxon>Cerasicoccus</taxon>
    </lineage>
</organism>
<dbReference type="RefSeq" id="WP_189516669.1">
    <property type="nucleotide sequence ID" value="NZ_BMXG01000023.1"/>
</dbReference>
<sequence>MTAPIPPKNKRVISLRPKLQQAAEASLKSKETIDLIMRRTRAPFDGHHQMATDEIDSLEKSLRRLEADLLERERNAADYEAKLSERERDIWEGEALLKVKQEMLAAKMSEFNKSKLEAGSTDGSAAVSEEERVALEHLRETLEQREAALQQMKDQLKEREAFVEESENALFEKMMEQQETETELEQRSEELRSLERRIKDA</sequence>
<dbReference type="Proteomes" id="UP000642829">
    <property type="component" value="Unassembled WGS sequence"/>
</dbReference>
<evidence type="ECO:0000256" key="2">
    <source>
        <dbReference type="SAM" id="MobiDB-lite"/>
    </source>
</evidence>
<dbReference type="AlphaFoldDB" id="A0A8J3DEF0"/>
<feature type="coiled-coil region" evidence="1">
    <location>
        <begin position="48"/>
        <end position="89"/>
    </location>
</feature>
<keyword evidence="1" id="KW-0175">Coiled coil</keyword>
<protein>
    <submittedName>
        <fullName evidence="3">Uncharacterized protein</fullName>
    </submittedName>
</protein>
<evidence type="ECO:0000313" key="4">
    <source>
        <dbReference type="Proteomes" id="UP000642829"/>
    </source>
</evidence>
<proteinExistence type="predicted"/>
<reference evidence="3" key="1">
    <citation type="journal article" date="2014" name="Int. J. Syst. Evol. Microbiol.">
        <title>Complete genome sequence of Corynebacterium casei LMG S-19264T (=DSM 44701T), isolated from a smear-ripened cheese.</title>
        <authorList>
            <consortium name="US DOE Joint Genome Institute (JGI-PGF)"/>
            <person name="Walter F."/>
            <person name="Albersmeier A."/>
            <person name="Kalinowski J."/>
            <person name="Ruckert C."/>
        </authorList>
    </citation>
    <scope>NUCLEOTIDE SEQUENCE</scope>
    <source>
        <strain evidence="3">KCTC 12870</strain>
    </source>
</reference>
<accession>A0A8J3DEF0</accession>
<reference evidence="3" key="2">
    <citation type="submission" date="2020-09" db="EMBL/GenBank/DDBJ databases">
        <authorList>
            <person name="Sun Q."/>
            <person name="Kim S."/>
        </authorList>
    </citation>
    <scope>NUCLEOTIDE SEQUENCE</scope>
    <source>
        <strain evidence="3">KCTC 12870</strain>
    </source>
</reference>
<evidence type="ECO:0000313" key="3">
    <source>
        <dbReference type="EMBL" id="GHC10516.1"/>
    </source>
</evidence>
<feature type="compositionally biased region" description="Basic and acidic residues" evidence="2">
    <location>
        <begin position="184"/>
        <end position="201"/>
    </location>
</feature>